<proteinExistence type="predicted"/>
<dbReference type="SMART" id="SM00471">
    <property type="entry name" value="HDc"/>
    <property type="match status" value="1"/>
</dbReference>
<dbReference type="InterPro" id="IPR003607">
    <property type="entry name" value="HD/PDEase_dom"/>
</dbReference>
<name>A0A1M6VTS6_9BRAD</name>
<dbReference type="Gene3D" id="1.10.3210.10">
    <property type="entry name" value="Hypothetical protein af1432"/>
    <property type="match status" value="1"/>
</dbReference>
<sequence>MSGEGSAFALIRLRLESSMKAITASTAKKLGLFLARDFRQTFGRAHDDQAERLGTLARSTIECLGRSDALYHNFEHTMLVTMVGRDILHGLALSRRIEPADYSHLIIACLLHDIGYVRGVLSGDSETEFVVDRSGKRITLTRGASDAALTPYHVDRSKLFALERLGSSPVIDAERVVRAIEFTRFPCQLDHSATEDDLEPRLVQAADLIGQLGDPMYSRKANALYCEFEEIGMNRQLGYSSPADLIDKYPGFYWNSVSKHLDEGVKYLNLTASGRQWIANLHHHVHCAEHGYRLMGPQP</sequence>
<dbReference type="SUPFAM" id="SSF109604">
    <property type="entry name" value="HD-domain/PDEase-like"/>
    <property type="match status" value="1"/>
</dbReference>
<organism evidence="2 3">
    <name type="scientific">Bradyrhizobium lablabi</name>
    <dbReference type="NCBI Taxonomy" id="722472"/>
    <lineage>
        <taxon>Bacteria</taxon>
        <taxon>Pseudomonadati</taxon>
        <taxon>Pseudomonadota</taxon>
        <taxon>Alphaproteobacteria</taxon>
        <taxon>Hyphomicrobiales</taxon>
        <taxon>Nitrobacteraceae</taxon>
        <taxon>Bradyrhizobium</taxon>
    </lineage>
</organism>
<protein>
    <recommendedName>
        <fullName evidence="1">HD/PDEase domain-containing protein</fullName>
    </recommendedName>
</protein>
<dbReference type="EMBL" id="FNTI01000001">
    <property type="protein sequence ID" value="SEC71181.1"/>
    <property type="molecule type" value="Genomic_DNA"/>
</dbReference>
<evidence type="ECO:0000259" key="1">
    <source>
        <dbReference type="SMART" id="SM00471"/>
    </source>
</evidence>
<dbReference type="AlphaFoldDB" id="A0A1M6VTS6"/>
<gene>
    <name evidence="2" type="ORF">SAMN05444171_2085</name>
</gene>
<evidence type="ECO:0000313" key="2">
    <source>
        <dbReference type="EMBL" id="SEC71181.1"/>
    </source>
</evidence>
<reference evidence="2 3" key="1">
    <citation type="submission" date="2016-10" db="EMBL/GenBank/DDBJ databases">
        <authorList>
            <person name="de Groot N.N."/>
        </authorList>
    </citation>
    <scope>NUCLEOTIDE SEQUENCE [LARGE SCALE GENOMIC DNA]</scope>
    <source>
        <strain evidence="2 3">GAS522</strain>
    </source>
</reference>
<feature type="domain" description="HD/PDEase" evidence="1">
    <location>
        <begin position="69"/>
        <end position="221"/>
    </location>
</feature>
<dbReference type="CDD" id="cd00077">
    <property type="entry name" value="HDc"/>
    <property type="match status" value="1"/>
</dbReference>
<accession>A0A1M6VTS6</accession>
<dbReference type="Proteomes" id="UP000183208">
    <property type="component" value="Unassembled WGS sequence"/>
</dbReference>
<evidence type="ECO:0000313" key="3">
    <source>
        <dbReference type="Proteomes" id="UP000183208"/>
    </source>
</evidence>